<dbReference type="KEGG" id="tet:TTHERM_00947420"/>
<dbReference type="OMA" id="HYVQDIL"/>
<feature type="compositionally biased region" description="Polar residues" evidence="2">
    <location>
        <begin position="349"/>
        <end position="360"/>
    </location>
</feature>
<feature type="region of interest" description="Disordered" evidence="2">
    <location>
        <begin position="337"/>
        <end position="370"/>
    </location>
</feature>
<name>I7MCD4_TETTS</name>
<evidence type="ECO:0000313" key="3">
    <source>
        <dbReference type="EMBL" id="EAR83315.1"/>
    </source>
</evidence>
<dbReference type="GeneID" id="7836764"/>
<evidence type="ECO:0000313" key="4">
    <source>
        <dbReference type="Proteomes" id="UP000009168"/>
    </source>
</evidence>
<keyword evidence="4" id="KW-1185">Reference proteome</keyword>
<proteinExistence type="predicted"/>
<dbReference type="OrthoDB" id="10600116at2759"/>
<organism evidence="3 4">
    <name type="scientific">Tetrahymena thermophila (strain SB210)</name>
    <dbReference type="NCBI Taxonomy" id="312017"/>
    <lineage>
        <taxon>Eukaryota</taxon>
        <taxon>Sar</taxon>
        <taxon>Alveolata</taxon>
        <taxon>Ciliophora</taxon>
        <taxon>Intramacronucleata</taxon>
        <taxon>Oligohymenophorea</taxon>
        <taxon>Hymenostomatida</taxon>
        <taxon>Tetrahymenina</taxon>
        <taxon>Tetrahymenidae</taxon>
        <taxon>Tetrahymena</taxon>
    </lineage>
</organism>
<accession>I7MCD4</accession>
<dbReference type="Proteomes" id="UP000009168">
    <property type="component" value="Unassembled WGS sequence"/>
</dbReference>
<keyword evidence="1" id="KW-0175">Coiled coil</keyword>
<evidence type="ECO:0000256" key="1">
    <source>
        <dbReference type="SAM" id="Coils"/>
    </source>
</evidence>
<dbReference type="AlphaFoldDB" id="I7MCD4"/>
<dbReference type="RefSeq" id="XP_001030978.1">
    <property type="nucleotide sequence ID" value="XM_001030978.1"/>
</dbReference>
<evidence type="ECO:0000256" key="2">
    <source>
        <dbReference type="SAM" id="MobiDB-lite"/>
    </source>
</evidence>
<reference evidence="4" key="1">
    <citation type="journal article" date="2006" name="PLoS Biol.">
        <title>Macronuclear genome sequence of the ciliate Tetrahymena thermophila, a model eukaryote.</title>
        <authorList>
            <person name="Eisen J.A."/>
            <person name="Coyne R.S."/>
            <person name="Wu M."/>
            <person name="Wu D."/>
            <person name="Thiagarajan M."/>
            <person name="Wortman J.R."/>
            <person name="Badger J.H."/>
            <person name="Ren Q."/>
            <person name="Amedeo P."/>
            <person name="Jones K.M."/>
            <person name="Tallon L.J."/>
            <person name="Delcher A.L."/>
            <person name="Salzberg S.L."/>
            <person name="Silva J.C."/>
            <person name="Haas B.J."/>
            <person name="Majoros W.H."/>
            <person name="Farzad M."/>
            <person name="Carlton J.M."/>
            <person name="Smith R.K. Jr."/>
            <person name="Garg J."/>
            <person name="Pearlman R.E."/>
            <person name="Karrer K.M."/>
            <person name="Sun L."/>
            <person name="Manning G."/>
            <person name="Elde N.C."/>
            <person name="Turkewitz A.P."/>
            <person name="Asai D.J."/>
            <person name="Wilkes D.E."/>
            <person name="Wang Y."/>
            <person name="Cai H."/>
            <person name="Collins K."/>
            <person name="Stewart B.A."/>
            <person name="Lee S.R."/>
            <person name="Wilamowska K."/>
            <person name="Weinberg Z."/>
            <person name="Ruzzo W.L."/>
            <person name="Wloga D."/>
            <person name="Gaertig J."/>
            <person name="Frankel J."/>
            <person name="Tsao C.-C."/>
            <person name="Gorovsky M.A."/>
            <person name="Keeling P.J."/>
            <person name="Waller R.F."/>
            <person name="Patron N.J."/>
            <person name="Cherry J.M."/>
            <person name="Stover N.A."/>
            <person name="Krieger C.J."/>
            <person name="del Toro C."/>
            <person name="Ryder H.F."/>
            <person name="Williamson S.C."/>
            <person name="Barbeau R.A."/>
            <person name="Hamilton E.P."/>
            <person name="Orias E."/>
        </authorList>
    </citation>
    <scope>NUCLEOTIDE SEQUENCE [LARGE SCALE GENOMIC DNA]</scope>
    <source>
        <strain evidence="4">SB210</strain>
    </source>
</reference>
<sequence length="370" mass="41488">MSSVVVENSANLHYVQDILVKSVELSKKLYEKTGIKNEFLESNAQKINAASSQFAQLLDGSIDATVVKVQSIAEKTNQTKQKLLERTNKTKKELIEKTMNLTVVKKTEDLGNTILTELEQQVALLTKSINNKLALPESEAENSAANKDEKLALTERSTRLLLTLNNLGKQIAEHYLNQVKSLTVVKSAQQKYALVDLKAQEARANLESFFEVLLTTVITQNIINPLFNSLNVKYTQSKETVTVVVENIKKVDVQNLLTQAKDSYESLKQATITFVKGDKLTFTFAREFFKTSIESIQKEISQLLTDVSALRARFQEQVINLYKLSLEEFKQRRSAKLGKKAIAPPAEEQVNSSSTASPVESKNEEEEVQN</sequence>
<dbReference type="EMBL" id="GG662452">
    <property type="protein sequence ID" value="EAR83315.1"/>
    <property type="molecule type" value="Genomic_DNA"/>
</dbReference>
<dbReference type="HOGENOM" id="CLU_749033_0_0_1"/>
<dbReference type="InParanoid" id="I7MCD4"/>
<gene>
    <name evidence="3" type="ORF">TTHERM_00947420</name>
</gene>
<protein>
    <submittedName>
        <fullName evidence="3">Uncharacterized protein</fullName>
    </submittedName>
</protein>
<dbReference type="eggNOG" id="ENOG502T2XX">
    <property type="taxonomic scope" value="Eukaryota"/>
</dbReference>
<feature type="coiled-coil region" evidence="1">
    <location>
        <begin position="250"/>
        <end position="313"/>
    </location>
</feature>